<feature type="region of interest" description="Disordered" evidence="1">
    <location>
        <begin position="1"/>
        <end position="24"/>
    </location>
</feature>
<dbReference type="RefSeq" id="XP_028532502.1">
    <property type="nucleotide sequence ID" value="XM_028675965.1"/>
</dbReference>
<dbReference type="Proteomes" id="UP000220158">
    <property type="component" value="Chromosome 7"/>
</dbReference>
<name>A0A1J1H482_PLARL</name>
<feature type="region of interest" description="Disordered" evidence="1">
    <location>
        <begin position="107"/>
        <end position="131"/>
    </location>
</feature>
<dbReference type="OrthoDB" id="378879at2759"/>
<evidence type="ECO:0008006" key="4">
    <source>
        <dbReference type="Google" id="ProtNLM"/>
    </source>
</evidence>
<dbReference type="KEGG" id="prel:PRELSG_0726100"/>
<dbReference type="OMA" id="KSRKRWA"/>
<feature type="compositionally biased region" description="Basic residues" evidence="1">
    <location>
        <begin position="107"/>
        <end position="122"/>
    </location>
</feature>
<dbReference type="AlphaFoldDB" id="A0A1J1H482"/>
<gene>
    <name evidence="2" type="ORF">PRELSG_0726100</name>
</gene>
<accession>A0A1J1H482</accession>
<dbReference type="GeneID" id="39735598"/>
<organism evidence="2 3">
    <name type="scientific">Plasmodium relictum</name>
    <dbReference type="NCBI Taxonomy" id="85471"/>
    <lineage>
        <taxon>Eukaryota</taxon>
        <taxon>Sar</taxon>
        <taxon>Alveolata</taxon>
        <taxon>Apicomplexa</taxon>
        <taxon>Aconoidasida</taxon>
        <taxon>Haemosporida</taxon>
        <taxon>Plasmodiidae</taxon>
        <taxon>Plasmodium</taxon>
        <taxon>Plasmodium (Haemamoeba)</taxon>
    </lineage>
</organism>
<evidence type="ECO:0000313" key="2">
    <source>
        <dbReference type="EMBL" id="CRG99496.1"/>
    </source>
</evidence>
<evidence type="ECO:0000313" key="3">
    <source>
        <dbReference type="Proteomes" id="UP000220158"/>
    </source>
</evidence>
<dbReference type="VEuPathDB" id="PlasmoDB:PRELSG_0726100"/>
<feature type="compositionally biased region" description="Basic and acidic residues" evidence="1">
    <location>
        <begin position="10"/>
        <end position="24"/>
    </location>
</feature>
<evidence type="ECO:0000256" key="1">
    <source>
        <dbReference type="SAM" id="MobiDB-lite"/>
    </source>
</evidence>
<proteinExistence type="predicted"/>
<protein>
    <recommendedName>
        <fullName evidence="4">Ribosomal RNA-processing protein 14/surfeit locus protein 6 C-terminal domain-containing protein</fullName>
    </recommendedName>
</protein>
<reference evidence="2 3" key="1">
    <citation type="submission" date="2015-04" db="EMBL/GenBank/DDBJ databases">
        <authorList>
            <consortium name="Pathogen Informatics"/>
        </authorList>
    </citation>
    <scope>NUCLEOTIDE SEQUENCE [LARGE SCALE GENOMIC DNA]</scope>
    <source>
        <strain evidence="2 3">SGS1</strain>
    </source>
</reference>
<keyword evidence="3" id="KW-1185">Reference proteome</keyword>
<sequence>MAKRKNIRPIKKDQRSLKINNTKENKQNDISDDLIIGNIPNLNENIKKKNLPKIVQIKKNFKKLEKEKKLLSNLDTEQKEKAEHLLKVKKAILKSKGEKVYNEKSLKKRKKNIFKRKEKSRKKWENKTKKL</sequence>
<dbReference type="EMBL" id="LN835302">
    <property type="protein sequence ID" value="CRG99496.1"/>
    <property type="molecule type" value="Genomic_DNA"/>
</dbReference>